<comment type="caution">
    <text evidence="2">The sequence shown here is derived from an EMBL/GenBank/DDBJ whole genome shotgun (WGS) entry which is preliminary data.</text>
</comment>
<organism evidence="2 3">
    <name type="scientific">Catonella morbi ATCC 51271</name>
    <dbReference type="NCBI Taxonomy" id="592026"/>
    <lineage>
        <taxon>Bacteria</taxon>
        <taxon>Bacillati</taxon>
        <taxon>Bacillota</taxon>
        <taxon>Clostridia</taxon>
        <taxon>Lachnospirales</taxon>
        <taxon>Lachnospiraceae</taxon>
        <taxon>Catonella</taxon>
    </lineage>
</organism>
<dbReference type="EMBL" id="ACIL03000017">
    <property type="protein sequence ID" value="ESL01938.1"/>
    <property type="molecule type" value="Genomic_DNA"/>
</dbReference>
<accession>V2XYY0</accession>
<reference evidence="2 3" key="1">
    <citation type="submission" date="2013-06" db="EMBL/GenBank/DDBJ databases">
        <authorList>
            <person name="Weinstock G."/>
            <person name="Sodergren E."/>
            <person name="Clifton S."/>
            <person name="Fulton L."/>
            <person name="Fulton B."/>
            <person name="Courtney L."/>
            <person name="Fronick C."/>
            <person name="Harrison M."/>
            <person name="Strong C."/>
            <person name="Farmer C."/>
            <person name="Delahaunty K."/>
            <person name="Markovic C."/>
            <person name="Hall O."/>
            <person name="Minx P."/>
            <person name="Tomlinson C."/>
            <person name="Mitreva M."/>
            <person name="Nelson J."/>
            <person name="Hou S."/>
            <person name="Wollam A."/>
            <person name="Pepin K.H."/>
            <person name="Johnson M."/>
            <person name="Bhonagiri V."/>
            <person name="Nash W.E."/>
            <person name="Warren W."/>
            <person name="Chinwalla A."/>
            <person name="Mardis E.R."/>
            <person name="Wilson R.K."/>
        </authorList>
    </citation>
    <scope>NUCLEOTIDE SEQUENCE [LARGE SCALE GENOMIC DNA]</scope>
    <source>
        <strain evidence="2 3">ATCC 51271</strain>
    </source>
</reference>
<dbReference type="HOGENOM" id="CLU_174602_0_0_9"/>
<evidence type="ECO:0000313" key="3">
    <source>
        <dbReference type="Proteomes" id="UP000018227"/>
    </source>
</evidence>
<proteinExistence type="predicted"/>
<feature type="region of interest" description="Disordered" evidence="1">
    <location>
        <begin position="51"/>
        <end position="108"/>
    </location>
</feature>
<evidence type="ECO:0000313" key="2">
    <source>
        <dbReference type="EMBL" id="ESL01938.1"/>
    </source>
</evidence>
<keyword evidence="3" id="KW-1185">Reference proteome</keyword>
<dbReference type="STRING" id="592026.GCWU0000282_002756"/>
<dbReference type="RefSeq" id="WP_023355600.1">
    <property type="nucleotide sequence ID" value="NZ_KI535370.1"/>
</dbReference>
<name>V2XYY0_9FIRM</name>
<evidence type="ECO:0000256" key="1">
    <source>
        <dbReference type="SAM" id="MobiDB-lite"/>
    </source>
</evidence>
<dbReference type="AlphaFoldDB" id="V2XYY0"/>
<feature type="compositionally biased region" description="Basic and acidic residues" evidence="1">
    <location>
        <begin position="84"/>
        <end position="95"/>
    </location>
</feature>
<dbReference type="OrthoDB" id="2064346at2"/>
<protein>
    <submittedName>
        <fullName evidence="2">Uncharacterized protein</fullName>
    </submittedName>
</protein>
<sequence length="108" mass="12566">MPIQSIDNYLMPNRSQEASILRAHEENRIPAEQRFLTQEVNEQADRKLNRANEADNVELREDGFDPREKGNNEYYIPMKKKKKKEEAPSSEKSDKMMGTAGRTIDIKL</sequence>
<dbReference type="Proteomes" id="UP000018227">
    <property type="component" value="Unassembled WGS sequence"/>
</dbReference>
<feature type="compositionally biased region" description="Basic and acidic residues" evidence="1">
    <location>
        <begin position="51"/>
        <end position="71"/>
    </location>
</feature>
<gene>
    <name evidence="2" type="ORF">GCWU0000282_002756</name>
</gene>